<evidence type="ECO:0000256" key="8">
    <source>
        <dbReference type="ARBA" id="ARBA00024040"/>
    </source>
</evidence>
<keyword evidence="4 9" id="KW-0238">DNA-binding</keyword>
<dbReference type="InterPro" id="IPR044555">
    <property type="entry name" value="WUSCHEL-like"/>
</dbReference>
<protein>
    <submittedName>
        <fullName evidence="13">WOX5a</fullName>
    </submittedName>
</protein>
<evidence type="ECO:0000256" key="2">
    <source>
        <dbReference type="ARBA" id="ARBA00022473"/>
    </source>
</evidence>
<gene>
    <name evidence="13" type="ORF">D5086_0000009540</name>
</gene>
<dbReference type="GO" id="GO:0099402">
    <property type="term" value="P:plant organ development"/>
    <property type="evidence" value="ECO:0007669"/>
    <property type="project" value="InterPro"/>
</dbReference>
<evidence type="ECO:0000256" key="7">
    <source>
        <dbReference type="ARBA" id="ARBA00023242"/>
    </source>
</evidence>
<keyword evidence="5 9" id="KW-0371">Homeobox</keyword>
<comment type="caution">
    <text evidence="13">The sequence shown here is derived from an EMBL/GenBank/DDBJ whole genome shotgun (WGS) entry which is preliminary data.</text>
</comment>
<dbReference type="GO" id="GO:0003700">
    <property type="term" value="F:DNA-binding transcription factor activity"/>
    <property type="evidence" value="ECO:0007669"/>
    <property type="project" value="InterPro"/>
</dbReference>
<evidence type="ECO:0000256" key="5">
    <source>
        <dbReference type="ARBA" id="ARBA00023155"/>
    </source>
</evidence>
<name>A0A4U5R1J5_POPAL</name>
<feature type="DNA-binding region" description="Homeobox" evidence="9">
    <location>
        <begin position="27"/>
        <end position="91"/>
    </location>
</feature>
<keyword evidence="6" id="KW-0804">Transcription</keyword>
<dbReference type="STRING" id="43335.A0A4U5R1J5"/>
<dbReference type="PANTHER" id="PTHR45940">
    <property type="entry name" value="WUSCHEL-RELATED HOMEOBOX 1-RELATED"/>
    <property type="match status" value="1"/>
</dbReference>
<dbReference type="Pfam" id="PF00046">
    <property type="entry name" value="Homeodomain"/>
    <property type="match status" value="1"/>
</dbReference>
<evidence type="ECO:0000259" key="12">
    <source>
        <dbReference type="PROSITE" id="PS50071"/>
    </source>
</evidence>
<feature type="domain" description="Homeobox" evidence="12">
    <location>
        <begin position="25"/>
        <end position="90"/>
    </location>
</feature>
<evidence type="ECO:0000256" key="11">
    <source>
        <dbReference type="SAM" id="MobiDB-lite"/>
    </source>
</evidence>
<proteinExistence type="inferred from homology"/>
<dbReference type="CDD" id="cd00086">
    <property type="entry name" value="homeodomain"/>
    <property type="match status" value="1"/>
</dbReference>
<comment type="subcellular location">
    <subcellularLocation>
        <location evidence="1 9 10">Nucleus</location>
    </subcellularLocation>
</comment>
<dbReference type="GO" id="GO:0005634">
    <property type="term" value="C:nucleus"/>
    <property type="evidence" value="ECO:0007669"/>
    <property type="project" value="UniProtKB-SubCell"/>
</dbReference>
<organism evidence="13">
    <name type="scientific">Populus alba</name>
    <name type="common">White poplar</name>
    <dbReference type="NCBI Taxonomy" id="43335"/>
    <lineage>
        <taxon>Eukaryota</taxon>
        <taxon>Viridiplantae</taxon>
        <taxon>Streptophyta</taxon>
        <taxon>Embryophyta</taxon>
        <taxon>Tracheophyta</taxon>
        <taxon>Spermatophyta</taxon>
        <taxon>Magnoliopsida</taxon>
        <taxon>eudicotyledons</taxon>
        <taxon>Gunneridae</taxon>
        <taxon>Pentapetalae</taxon>
        <taxon>rosids</taxon>
        <taxon>fabids</taxon>
        <taxon>Malpighiales</taxon>
        <taxon>Salicaceae</taxon>
        <taxon>Saliceae</taxon>
        <taxon>Populus</taxon>
    </lineage>
</organism>
<dbReference type="FunFam" id="1.10.10.60:FF:000118">
    <property type="entry name" value="WUSCHEL-related homeobox 11"/>
    <property type="match status" value="1"/>
</dbReference>
<dbReference type="InterPro" id="IPR009057">
    <property type="entry name" value="Homeodomain-like_sf"/>
</dbReference>
<evidence type="ECO:0000256" key="6">
    <source>
        <dbReference type="ARBA" id="ARBA00023163"/>
    </source>
</evidence>
<feature type="region of interest" description="Disordered" evidence="11">
    <location>
        <begin position="1"/>
        <end position="25"/>
    </location>
</feature>
<dbReference type="SUPFAM" id="SSF46689">
    <property type="entry name" value="Homeodomain-like"/>
    <property type="match status" value="1"/>
</dbReference>
<evidence type="ECO:0000256" key="3">
    <source>
        <dbReference type="ARBA" id="ARBA00023015"/>
    </source>
</evidence>
<dbReference type="EMBL" id="RCHU01000024">
    <property type="protein sequence ID" value="TKS17583.1"/>
    <property type="molecule type" value="Genomic_DNA"/>
</dbReference>
<evidence type="ECO:0000256" key="10">
    <source>
        <dbReference type="RuleBase" id="RU000682"/>
    </source>
</evidence>
<keyword evidence="2" id="KW-0217">Developmental protein</keyword>
<evidence type="ECO:0000256" key="9">
    <source>
        <dbReference type="PROSITE-ProRule" id="PRU00108"/>
    </source>
</evidence>
<dbReference type="PANTHER" id="PTHR45940:SF3">
    <property type="entry name" value="WUSCHEL-RELATED HOMEOBOX 7"/>
    <property type="match status" value="1"/>
</dbReference>
<evidence type="ECO:0000313" key="13">
    <source>
        <dbReference type="EMBL" id="TKS17583.1"/>
    </source>
</evidence>
<sequence length="181" mass="20954">MEERMSGSCTTKAGRGGSSGNNYASGTKCGRWNPTIEQVKLLTDLFRSGVRTPSTDEIQNISTRLSFYGKIESKNVFYWFQNHKARERQKRRRVSVDEKDVMILREDEFSSARYFTEISQVNEREQAIETLQLFPLKSFDEVESEKFRLLANECNEAAAAFSYKFGTEMDRPQLDLRLSFL</sequence>
<comment type="similarity">
    <text evidence="8">Belongs to the WUS homeobox family.</text>
</comment>
<dbReference type="SMART" id="SM00389">
    <property type="entry name" value="HOX"/>
    <property type="match status" value="1"/>
</dbReference>
<evidence type="ECO:0000256" key="1">
    <source>
        <dbReference type="ARBA" id="ARBA00004123"/>
    </source>
</evidence>
<dbReference type="PROSITE" id="PS50071">
    <property type="entry name" value="HOMEOBOX_2"/>
    <property type="match status" value="1"/>
</dbReference>
<accession>A0A4U5R1J5</accession>
<keyword evidence="7 9" id="KW-0539">Nucleus</keyword>
<dbReference type="GO" id="GO:0003677">
    <property type="term" value="F:DNA binding"/>
    <property type="evidence" value="ECO:0007669"/>
    <property type="project" value="UniProtKB-UniRule"/>
</dbReference>
<keyword evidence="3" id="KW-0805">Transcription regulation</keyword>
<dbReference type="Gene3D" id="1.10.10.60">
    <property type="entry name" value="Homeodomain-like"/>
    <property type="match status" value="1"/>
</dbReference>
<evidence type="ECO:0000256" key="4">
    <source>
        <dbReference type="ARBA" id="ARBA00023125"/>
    </source>
</evidence>
<reference evidence="13" key="1">
    <citation type="submission" date="2018-10" db="EMBL/GenBank/DDBJ databases">
        <title>Population genomic analysis revealed the cold adaptation of white poplar.</title>
        <authorList>
            <person name="Liu Y.-J."/>
        </authorList>
    </citation>
    <scope>NUCLEOTIDE SEQUENCE [LARGE SCALE GENOMIC DNA]</scope>
    <source>
        <strain evidence="13">PAL-ZL1</strain>
    </source>
</reference>
<dbReference type="AlphaFoldDB" id="A0A4U5R1J5"/>
<dbReference type="InterPro" id="IPR001356">
    <property type="entry name" value="HD"/>
</dbReference>